<protein>
    <submittedName>
        <fullName evidence="2">Histidine ABC transporter, histidine-binding periplasmic protein HisJ</fullName>
    </submittedName>
</protein>
<sequence>EAPLARSSLPARGRARRPGAARRRGAGAGAGGRGEPGAAAVRGGRHLRPPRLSAAGGRGAGLPGGPVPGGREADGADHHHRLRQLLGPDPRPERRALRLPVRAHHRDAGAGGEPAVHRRLPLDRIAVRHPPRLAADPLGGGPARQDDQRQQGHALRAVGDAQRRAAGPQAARLRHAAGRGAGGHPGPGAGQPLGQHGGEVQRQPGA</sequence>
<accession>A0A6J4I900</accession>
<evidence type="ECO:0000313" key="2">
    <source>
        <dbReference type="EMBL" id="CAA9243549.1"/>
    </source>
</evidence>
<feature type="non-terminal residue" evidence="2">
    <location>
        <position position="206"/>
    </location>
</feature>
<dbReference type="EMBL" id="CADCTL010000121">
    <property type="protein sequence ID" value="CAA9243549.1"/>
    <property type="molecule type" value="Genomic_DNA"/>
</dbReference>
<organism evidence="2">
    <name type="scientific">uncultured Acetobacteraceae bacterium</name>
    <dbReference type="NCBI Taxonomy" id="169975"/>
    <lineage>
        <taxon>Bacteria</taxon>
        <taxon>Pseudomonadati</taxon>
        <taxon>Pseudomonadota</taxon>
        <taxon>Alphaproteobacteria</taxon>
        <taxon>Acetobacterales</taxon>
        <taxon>Acetobacteraceae</taxon>
        <taxon>environmental samples</taxon>
    </lineage>
</organism>
<reference evidence="2" key="1">
    <citation type="submission" date="2020-02" db="EMBL/GenBank/DDBJ databases">
        <authorList>
            <person name="Meier V. D."/>
        </authorList>
    </citation>
    <scope>NUCLEOTIDE SEQUENCE</scope>
    <source>
        <strain evidence="2">AVDCRST_MAG04</strain>
    </source>
</reference>
<name>A0A6J4I900_9PROT</name>
<feature type="compositionally biased region" description="Gly residues" evidence="1">
    <location>
        <begin position="179"/>
        <end position="197"/>
    </location>
</feature>
<feature type="non-terminal residue" evidence="2">
    <location>
        <position position="1"/>
    </location>
</feature>
<dbReference type="AlphaFoldDB" id="A0A6J4I900"/>
<feature type="compositionally biased region" description="Basic residues" evidence="1">
    <location>
        <begin position="13"/>
        <end position="25"/>
    </location>
</feature>
<proteinExistence type="predicted"/>
<gene>
    <name evidence="2" type="ORF">AVDCRST_MAG04-1746</name>
</gene>
<feature type="compositionally biased region" description="Gly residues" evidence="1">
    <location>
        <begin position="26"/>
        <end position="35"/>
    </location>
</feature>
<evidence type="ECO:0000256" key="1">
    <source>
        <dbReference type="SAM" id="MobiDB-lite"/>
    </source>
</evidence>
<feature type="compositionally biased region" description="Gly residues" evidence="1">
    <location>
        <begin position="56"/>
        <end position="68"/>
    </location>
</feature>
<feature type="region of interest" description="Disordered" evidence="1">
    <location>
        <begin position="1"/>
        <end position="206"/>
    </location>
</feature>